<sequence>MTKLNQLPLPLVQRAEQAGRNAIGRQATFCIDRCLSVMGTIVECEPTQDQQRSREEVVVFRFVIVCGTERIRREFLDERIPA</sequence>
<dbReference type="EMBL" id="LAZR01018740">
    <property type="protein sequence ID" value="KKL95186.1"/>
    <property type="molecule type" value="Genomic_DNA"/>
</dbReference>
<gene>
    <name evidence="1" type="ORF">LCGC14_1857190</name>
</gene>
<comment type="caution">
    <text evidence="1">The sequence shown here is derived from an EMBL/GenBank/DDBJ whole genome shotgun (WGS) entry which is preliminary data.</text>
</comment>
<evidence type="ECO:0000313" key="1">
    <source>
        <dbReference type="EMBL" id="KKL95186.1"/>
    </source>
</evidence>
<protein>
    <submittedName>
        <fullName evidence="1">Uncharacterized protein</fullName>
    </submittedName>
</protein>
<name>A0A0F9GWY5_9ZZZZ</name>
<dbReference type="AlphaFoldDB" id="A0A0F9GWY5"/>
<reference evidence="1" key="1">
    <citation type="journal article" date="2015" name="Nature">
        <title>Complex archaea that bridge the gap between prokaryotes and eukaryotes.</title>
        <authorList>
            <person name="Spang A."/>
            <person name="Saw J.H."/>
            <person name="Jorgensen S.L."/>
            <person name="Zaremba-Niedzwiedzka K."/>
            <person name="Martijn J."/>
            <person name="Lind A.E."/>
            <person name="van Eijk R."/>
            <person name="Schleper C."/>
            <person name="Guy L."/>
            <person name="Ettema T.J."/>
        </authorList>
    </citation>
    <scope>NUCLEOTIDE SEQUENCE</scope>
</reference>
<accession>A0A0F9GWY5</accession>
<proteinExistence type="predicted"/>
<organism evidence="1">
    <name type="scientific">marine sediment metagenome</name>
    <dbReference type="NCBI Taxonomy" id="412755"/>
    <lineage>
        <taxon>unclassified sequences</taxon>
        <taxon>metagenomes</taxon>
        <taxon>ecological metagenomes</taxon>
    </lineage>
</organism>